<dbReference type="SUPFAM" id="SSF54106">
    <property type="entry name" value="LysM domain"/>
    <property type="match status" value="1"/>
</dbReference>
<evidence type="ECO:0000313" key="2">
    <source>
        <dbReference type="EMBL" id="MEL0631077.1"/>
    </source>
</evidence>
<dbReference type="SMART" id="SM00257">
    <property type="entry name" value="LysM"/>
    <property type="match status" value="1"/>
</dbReference>
<feature type="domain" description="LysM" evidence="1">
    <location>
        <begin position="14"/>
        <end position="57"/>
    </location>
</feature>
<sequence length="70" mass="7621">PPQGTLFAQTKRATKHTVRNGESLAILAQRYGVSIQKLKSMNILSSNSLQIGHVLNIPANYRLSNATNTS</sequence>
<dbReference type="InterPro" id="IPR018392">
    <property type="entry name" value="LysM"/>
</dbReference>
<reference evidence="2 3" key="1">
    <citation type="submission" date="2024-02" db="EMBL/GenBank/DDBJ databases">
        <title>Bacteria isolated from the canopy kelp, Nereocystis luetkeana.</title>
        <authorList>
            <person name="Pfister C.A."/>
            <person name="Younker I.T."/>
            <person name="Light S.H."/>
        </authorList>
    </citation>
    <scope>NUCLEOTIDE SEQUENCE [LARGE SCALE GENOMIC DNA]</scope>
    <source>
        <strain evidence="2 3">TI.1.05</strain>
    </source>
</reference>
<dbReference type="Gene3D" id="3.10.350.10">
    <property type="entry name" value="LysM domain"/>
    <property type="match status" value="1"/>
</dbReference>
<dbReference type="InterPro" id="IPR036779">
    <property type="entry name" value="LysM_dom_sf"/>
</dbReference>
<dbReference type="EMBL" id="JBAKAZ010000431">
    <property type="protein sequence ID" value="MEL0631077.1"/>
    <property type="molecule type" value="Genomic_DNA"/>
</dbReference>
<dbReference type="PROSITE" id="PS51782">
    <property type="entry name" value="LYSM"/>
    <property type="match status" value="1"/>
</dbReference>
<organism evidence="2 3">
    <name type="scientific">Psychromonas aquatilis</name>
    <dbReference type="NCBI Taxonomy" id="2005072"/>
    <lineage>
        <taxon>Bacteria</taxon>
        <taxon>Pseudomonadati</taxon>
        <taxon>Pseudomonadota</taxon>
        <taxon>Gammaproteobacteria</taxon>
        <taxon>Alteromonadales</taxon>
        <taxon>Psychromonadaceae</taxon>
        <taxon>Psychromonas</taxon>
    </lineage>
</organism>
<protein>
    <submittedName>
        <fullName evidence="2">LysM peptidoglycan-binding domain-containing protein</fullName>
    </submittedName>
</protein>
<dbReference type="CDD" id="cd00118">
    <property type="entry name" value="LysM"/>
    <property type="match status" value="1"/>
</dbReference>
<dbReference type="Proteomes" id="UP001369082">
    <property type="component" value="Unassembled WGS sequence"/>
</dbReference>
<proteinExistence type="predicted"/>
<name>A0ABU9GUS8_9GAMM</name>
<gene>
    <name evidence="2" type="ORF">V6256_16060</name>
</gene>
<comment type="caution">
    <text evidence="2">The sequence shown here is derived from an EMBL/GenBank/DDBJ whole genome shotgun (WGS) entry which is preliminary data.</text>
</comment>
<evidence type="ECO:0000313" key="3">
    <source>
        <dbReference type="Proteomes" id="UP001369082"/>
    </source>
</evidence>
<feature type="non-terminal residue" evidence="2">
    <location>
        <position position="70"/>
    </location>
</feature>
<dbReference type="Pfam" id="PF01476">
    <property type="entry name" value="LysM"/>
    <property type="match status" value="1"/>
</dbReference>
<evidence type="ECO:0000259" key="1">
    <source>
        <dbReference type="PROSITE" id="PS51782"/>
    </source>
</evidence>
<keyword evidence="3" id="KW-1185">Reference proteome</keyword>
<dbReference type="RefSeq" id="WP_341599193.1">
    <property type="nucleotide sequence ID" value="NZ_JBAKAZ010000431.1"/>
</dbReference>
<accession>A0ABU9GUS8</accession>
<feature type="non-terminal residue" evidence="2">
    <location>
        <position position="1"/>
    </location>
</feature>